<feature type="active site" evidence="4">
    <location>
        <position position="40"/>
    </location>
</feature>
<comment type="function">
    <text evidence="4">Has an important function as a repair enzyme for proteins that have been inactivated by oxidation. Catalyzes the reversible oxidation-reduction of methionine sulfoxide in proteins to methionine.</text>
</comment>
<name>A0A554XBN6_9BURK</name>
<dbReference type="Gene3D" id="3.30.1060.10">
    <property type="entry name" value="Peptide methionine sulphoxide reductase MsrA"/>
    <property type="match status" value="1"/>
</dbReference>
<comment type="similarity">
    <text evidence="4">Belongs to the MsrA Met sulfoxide reductase family.</text>
</comment>
<organism evidence="6 7">
    <name type="scientific">Tepidimonas fonticaldi</name>
    <dbReference type="NCBI Taxonomy" id="1101373"/>
    <lineage>
        <taxon>Bacteria</taxon>
        <taxon>Pseudomonadati</taxon>
        <taxon>Pseudomonadota</taxon>
        <taxon>Betaproteobacteria</taxon>
        <taxon>Burkholderiales</taxon>
        <taxon>Tepidimonas</taxon>
    </lineage>
</organism>
<comment type="caution">
    <text evidence="6">The sequence shown here is derived from an EMBL/GenBank/DDBJ whole genome shotgun (WGS) entry which is preliminary data.</text>
</comment>
<dbReference type="RefSeq" id="WP_143969927.1">
    <property type="nucleotide sequence ID" value="NZ_VJOO01000068.1"/>
</dbReference>
<evidence type="ECO:0000259" key="5">
    <source>
        <dbReference type="Pfam" id="PF01625"/>
    </source>
</evidence>
<dbReference type="SUPFAM" id="SSF55068">
    <property type="entry name" value="Peptide methionine sulfoxide reductase"/>
    <property type="match status" value="1"/>
</dbReference>
<comment type="catalytic activity">
    <reaction evidence="2 4">
        <text>L-methionyl-[protein] + [thioredoxin]-disulfide + H2O = L-methionyl-(S)-S-oxide-[protein] + [thioredoxin]-dithiol</text>
        <dbReference type="Rhea" id="RHEA:14217"/>
        <dbReference type="Rhea" id="RHEA-COMP:10698"/>
        <dbReference type="Rhea" id="RHEA-COMP:10700"/>
        <dbReference type="Rhea" id="RHEA-COMP:12313"/>
        <dbReference type="Rhea" id="RHEA-COMP:12315"/>
        <dbReference type="ChEBI" id="CHEBI:15377"/>
        <dbReference type="ChEBI" id="CHEBI:16044"/>
        <dbReference type="ChEBI" id="CHEBI:29950"/>
        <dbReference type="ChEBI" id="CHEBI:44120"/>
        <dbReference type="ChEBI" id="CHEBI:50058"/>
        <dbReference type="EC" id="1.8.4.11"/>
    </reaction>
</comment>
<dbReference type="EC" id="1.8.4.11" evidence="4"/>
<dbReference type="EMBL" id="VJOO01000068">
    <property type="protein sequence ID" value="TSE33253.1"/>
    <property type="molecule type" value="Genomic_DNA"/>
</dbReference>
<dbReference type="Proteomes" id="UP000316388">
    <property type="component" value="Unassembled WGS sequence"/>
</dbReference>
<feature type="domain" description="Peptide methionine sulphoxide reductase MsrA" evidence="5">
    <location>
        <begin position="33"/>
        <end position="185"/>
    </location>
</feature>
<dbReference type="HAMAP" id="MF_01401">
    <property type="entry name" value="MsrA"/>
    <property type="match status" value="1"/>
</dbReference>
<comment type="catalytic activity">
    <reaction evidence="3 4">
        <text>[thioredoxin]-disulfide + L-methionine + H2O = L-methionine (S)-S-oxide + [thioredoxin]-dithiol</text>
        <dbReference type="Rhea" id="RHEA:19993"/>
        <dbReference type="Rhea" id="RHEA-COMP:10698"/>
        <dbReference type="Rhea" id="RHEA-COMP:10700"/>
        <dbReference type="ChEBI" id="CHEBI:15377"/>
        <dbReference type="ChEBI" id="CHEBI:29950"/>
        <dbReference type="ChEBI" id="CHEBI:50058"/>
        <dbReference type="ChEBI" id="CHEBI:57844"/>
        <dbReference type="ChEBI" id="CHEBI:58772"/>
        <dbReference type="EC" id="1.8.4.11"/>
    </reaction>
</comment>
<dbReference type="Pfam" id="PF01625">
    <property type="entry name" value="PMSR"/>
    <property type="match status" value="1"/>
</dbReference>
<dbReference type="GO" id="GO:0033744">
    <property type="term" value="F:L-methionine:thioredoxin-disulfide S-oxidoreductase activity"/>
    <property type="evidence" value="ECO:0007669"/>
    <property type="project" value="RHEA"/>
</dbReference>
<accession>A0A554XBN6</accession>
<keyword evidence="1 4" id="KW-0560">Oxidoreductase</keyword>
<evidence type="ECO:0000256" key="2">
    <source>
        <dbReference type="ARBA" id="ARBA00047806"/>
    </source>
</evidence>
<gene>
    <name evidence="6" type="primary">msrA3</name>
    <name evidence="4" type="synonym">msrA</name>
    <name evidence="6" type="ORF">Tfont_02804</name>
</gene>
<dbReference type="AlphaFoldDB" id="A0A554XBN6"/>
<evidence type="ECO:0000256" key="4">
    <source>
        <dbReference type="HAMAP-Rule" id="MF_01401"/>
    </source>
</evidence>
<evidence type="ECO:0000256" key="1">
    <source>
        <dbReference type="ARBA" id="ARBA00023002"/>
    </source>
</evidence>
<evidence type="ECO:0000313" key="7">
    <source>
        <dbReference type="Proteomes" id="UP000316388"/>
    </source>
</evidence>
<protein>
    <recommendedName>
        <fullName evidence="4">Peptide methionine sulfoxide reductase MsrA</fullName>
        <shortName evidence="4">Protein-methionine-S-oxide reductase</shortName>
        <ecNumber evidence="4">1.8.4.11</ecNumber>
    </recommendedName>
    <alternativeName>
        <fullName evidence="4">Peptide-methionine (S)-S-oxide reductase</fullName>
        <shortName evidence="4">Peptide Met(O) reductase</shortName>
    </alternativeName>
</protein>
<reference evidence="6 7" key="1">
    <citation type="submission" date="2019-07" db="EMBL/GenBank/DDBJ databases">
        <title>Tepidimonas fonticaldi AT-A2 draft genome.</title>
        <authorList>
            <person name="Da Costa M.S."/>
            <person name="Froufe H.J.C."/>
            <person name="Egas C."/>
            <person name="Albuquerque L."/>
        </authorList>
    </citation>
    <scope>NUCLEOTIDE SEQUENCE [LARGE SCALE GENOMIC DNA]</scope>
    <source>
        <strain evidence="6 7">AT-A2</strain>
    </source>
</reference>
<dbReference type="GO" id="GO:0008113">
    <property type="term" value="F:peptide-methionine (S)-S-oxide reductase activity"/>
    <property type="evidence" value="ECO:0007669"/>
    <property type="project" value="UniProtKB-UniRule"/>
</dbReference>
<dbReference type="InterPro" id="IPR036509">
    <property type="entry name" value="Met_Sox_Rdtase_MsrA_sf"/>
</dbReference>
<sequence length="213" mass="23401">MTHCDLAGSALRVAPDHLPDPPLDIPATATPQQAVLAGGCFWCVEAVYRRLDGVLDVRSGYAGGSADSANYDAVCTGRTGHAEAVLIRFDPARISYGQLLKVFFGVVHDPTQHNRQGNDIGSQYRSAVFYADDAQRRVAESYIAQLDAAGVYNAPIATTLEPLQAFHEAEAYHQDYAARHPTQPYIVHVAAPKVEKLQRHFRDRLRNDRSDVT</sequence>
<proteinExistence type="inferred from homology"/>
<evidence type="ECO:0000313" key="6">
    <source>
        <dbReference type="EMBL" id="TSE33253.1"/>
    </source>
</evidence>
<dbReference type="InterPro" id="IPR002569">
    <property type="entry name" value="Met_Sox_Rdtase_MsrA_dom"/>
</dbReference>
<evidence type="ECO:0000256" key="3">
    <source>
        <dbReference type="ARBA" id="ARBA00048782"/>
    </source>
</evidence>
<dbReference type="PANTHER" id="PTHR43774">
    <property type="entry name" value="PEPTIDE METHIONINE SULFOXIDE REDUCTASE"/>
    <property type="match status" value="1"/>
</dbReference>
<dbReference type="PANTHER" id="PTHR43774:SF1">
    <property type="entry name" value="PEPTIDE METHIONINE SULFOXIDE REDUCTASE MSRA 2"/>
    <property type="match status" value="1"/>
</dbReference>
<dbReference type="NCBIfam" id="TIGR00401">
    <property type="entry name" value="msrA"/>
    <property type="match status" value="1"/>
</dbReference>